<evidence type="ECO:0000256" key="4">
    <source>
        <dbReference type="ARBA" id="ARBA00022553"/>
    </source>
</evidence>
<evidence type="ECO:0000256" key="1">
    <source>
        <dbReference type="ARBA" id="ARBA00002540"/>
    </source>
</evidence>
<dbReference type="Proteomes" id="UP001187415">
    <property type="component" value="Unassembled WGS sequence"/>
</dbReference>
<dbReference type="AlphaFoldDB" id="A0AA88LV06"/>
<dbReference type="InterPro" id="IPR009685">
    <property type="entry name" value="MEA1"/>
</dbReference>
<comment type="function">
    <text evidence="1">May play an important role in spermatogenesis and/or testis development.</text>
</comment>
<proteinExistence type="predicted"/>
<evidence type="ECO:0000256" key="6">
    <source>
        <dbReference type="ARBA" id="ARBA00022871"/>
    </source>
</evidence>
<feature type="compositionally biased region" description="Acidic residues" evidence="7">
    <location>
        <begin position="45"/>
        <end position="68"/>
    </location>
</feature>
<gene>
    <name evidence="8" type="ORF">Q5P01_021915</name>
</gene>
<evidence type="ECO:0000256" key="5">
    <source>
        <dbReference type="ARBA" id="ARBA00022782"/>
    </source>
</evidence>
<evidence type="ECO:0000256" key="7">
    <source>
        <dbReference type="SAM" id="MobiDB-lite"/>
    </source>
</evidence>
<keyword evidence="9" id="KW-1185">Reference proteome</keyword>
<protein>
    <recommendedName>
        <fullName evidence="2">Male-enhanced antigen 1</fullName>
    </recommendedName>
</protein>
<organism evidence="8 9">
    <name type="scientific">Channa striata</name>
    <name type="common">Snakehead murrel</name>
    <name type="synonym">Ophicephalus striatus</name>
    <dbReference type="NCBI Taxonomy" id="64152"/>
    <lineage>
        <taxon>Eukaryota</taxon>
        <taxon>Metazoa</taxon>
        <taxon>Chordata</taxon>
        <taxon>Craniata</taxon>
        <taxon>Vertebrata</taxon>
        <taxon>Euteleostomi</taxon>
        <taxon>Actinopterygii</taxon>
        <taxon>Neopterygii</taxon>
        <taxon>Teleostei</taxon>
        <taxon>Neoteleostei</taxon>
        <taxon>Acanthomorphata</taxon>
        <taxon>Anabantaria</taxon>
        <taxon>Anabantiformes</taxon>
        <taxon>Channoidei</taxon>
        <taxon>Channidae</taxon>
        <taxon>Channa</taxon>
    </lineage>
</organism>
<evidence type="ECO:0000256" key="2">
    <source>
        <dbReference type="ARBA" id="ARBA00022245"/>
    </source>
</evidence>
<dbReference type="EMBL" id="JAUPFM010000017">
    <property type="protein sequence ID" value="KAK2824740.1"/>
    <property type="molecule type" value="Genomic_DNA"/>
</dbReference>
<evidence type="ECO:0000256" key="3">
    <source>
        <dbReference type="ARBA" id="ARBA00022473"/>
    </source>
</evidence>
<feature type="compositionally biased region" description="Basic and acidic residues" evidence="7">
    <location>
        <begin position="98"/>
        <end position="110"/>
    </location>
</feature>
<name>A0AA88LV06_CHASR</name>
<comment type="caution">
    <text evidence="8">The sequence shown here is derived from an EMBL/GenBank/DDBJ whole genome shotgun (WGS) entry which is preliminary data.</text>
</comment>
<dbReference type="Pfam" id="PF06910">
    <property type="entry name" value="MEA1"/>
    <property type="match status" value="1"/>
</dbReference>
<accession>A0AA88LV06</accession>
<evidence type="ECO:0000313" key="9">
    <source>
        <dbReference type="Proteomes" id="UP001187415"/>
    </source>
</evidence>
<dbReference type="GO" id="GO:0030154">
    <property type="term" value="P:cell differentiation"/>
    <property type="evidence" value="ECO:0007669"/>
    <property type="project" value="UniProtKB-KW"/>
</dbReference>
<reference evidence="8" key="1">
    <citation type="submission" date="2023-07" db="EMBL/GenBank/DDBJ databases">
        <title>Chromosome-level Genome Assembly of Striped Snakehead (Channa striata).</title>
        <authorList>
            <person name="Liu H."/>
        </authorList>
    </citation>
    <scope>NUCLEOTIDE SEQUENCE</scope>
    <source>
        <strain evidence="8">Gz</strain>
        <tissue evidence="8">Muscle</tissue>
    </source>
</reference>
<keyword evidence="6" id="KW-0744">Spermatogenesis</keyword>
<dbReference type="PANTHER" id="PTHR17005">
    <property type="entry name" value="MALE-ENHANCED ANTIGEN-1"/>
    <property type="match status" value="1"/>
</dbReference>
<evidence type="ECO:0000313" key="8">
    <source>
        <dbReference type="EMBL" id="KAK2824740.1"/>
    </source>
</evidence>
<dbReference type="GO" id="GO:0007283">
    <property type="term" value="P:spermatogenesis"/>
    <property type="evidence" value="ECO:0007669"/>
    <property type="project" value="UniProtKB-KW"/>
</dbReference>
<feature type="region of interest" description="Disordered" evidence="7">
    <location>
        <begin position="1"/>
        <end position="150"/>
    </location>
</feature>
<keyword evidence="4" id="KW-0597">Phosphoprotein</keyword>
<sequence length="215" mass="23337">MEVCSSVMGPERVLPSSEDELGEDKGPADGAPLPMGVVWSGGEAGAEEEGGEMELDGEQEEEEEEEDNSGGYYYQPLNQDPDGLNGGEQVEDEDEERGEDRGEAASHTEHLQQVQQRIEVMGLHLPEAPPPDSDEEEDPEGAAALRSRASIPMDADHVELVKRTMAAVALPSLAVPPWAREISDDQWKDMVQHTLQSRQSAGALRLGRRSNVNAP</sequence>
<keyword evidence="5" id="KW-0221">Differentiation</keyword>
<keyword evidence="3" id="KW-0217">Developmental protein</keyword>